<dbReference type="Proteomes" id="UP000245207">
    <property type="component" value="Unassembled WGS sequence"/>
</dbReference>
<dbReference type="GO" id="GO:0030246">
    <property type="term" value="F:carbohydrate binding"/>
    <property type="evidence" value="ECO:0007669"/>
    <property type="project" value="UniProtKB-KW"/>
</dbReference>
<name>A0A2U1NLV5_ARTAN</name>
<dbReference type="SUPFAM" id="SSF51101">
    <property type="entry name" value="Mannose-binding lectins"/>
    <property type="match status" value="1"/>
</dbReference>
<dbReference type="PANTHER" id="PTHR46506">
    <property type="entry name" value="OS05G0143600 PROTEIN"/>
    <property type="match status" value="1"/>
</dbReference>
<evidence type="ECO:0000313" key="4">
    <source>
        <dbReference type="EMBL" id="PWA74485.1"/>
    </source>
</evidence>
<comment type="caution">
    <text evidence="4">The sequence shown here is derived from an EMBL/GenBank/DDBJ whole genome shotgun (WGS) entry which is preliminary data.</text>
</comment>
<dbReference type="SMART" id="SM00915">
    <property type="entry name" value="Jacalin"/>
    <property type="match status" value="1"/>
</dbReference>
<dbReference type="EMBL" id="PKPP01002559">
    <property type="protein sequence ID" value="PWA74485.1"/>
    <property type="molecule type" value="Genomic_DNA"/>
</dbReference>
<keyword evidence="5" id="KW-1185">Reference proteome</keyword>
<proteinExistence type="inferred from homology"/>
<dbReference type="InterPro" id="IPR033734">
    <property type="entry name" value="Jacalin-like_lectin_dom_plant"/>
</dbReference>
<dbReference type="Gene3D" id="2.100.10.30">
    <property type="entry name" value="Jacalin-like lectin domain"/>
    <property type="match status" value="1"/>
</dbReference>
<evidence type="ECO:0000313" key="5">
    <source>
        <dbReference type="Proteomes" id="UP000245207"/>
    </source>
</evidence>
<evidence type="ECO:0000256" key="2">
    <source>
        <dbReference type="ARBA" id="ARBA00022734"/>
    </source>
</evidence>
<dbReference type="InterPro" id="IPR001229">
    <property type="entry name" value="Jacalin-like_lectin_dom"/>
</dbReference>
<evidence type="ECO:0000259" key="3">
    <source>
        <dbReference type="PROSITE" id="PS51752"/>
    </source>
</evidence>
<keyword evidence="2 4" id="KW-0430">Lectin</keyword>
<gene>
    <name evidence="4" type="ORF">CTI12_AA250920</name>
</gene>
<reference evidence="4 5" key="1">
    <citation type="journal article" date="2018" name="Mol. Plant">
        <title>The genome of Artemisia annua provides insight into the evolution of Asteraceae family and artemisinin biosynthesis.</title>
        <authorList>
            <person name="Shen Q."/>
            <person name="Zhang L."/>
            <person name="Liao Z."/>
            <person name="Wang S."/>
            <person name="Yan T."/>
            <person name="Shi P."/>
            <person name="Liu M."/>
            <person name="Fu X."/>
            <person name="Pan Q."/>
            <person name="Wang Y."/>
            <person name="Lv Z."/>
            <person name="Lu X."/>
            <person name="Zhang F."/>
            <person name="Jiang W."/>
            <person name="Ma Y."/>
            <person name="Chen M."/>
            <person name="Hao X."/>
            <person name="Li L."/>
            <person name="Tang Y."/>
            <person name="Lv G."/>
            <person name="Zhou Y."/>
            <person name="Sun X."/>
            <person name="Brodelius P.E."/>
            <person name="Rose J.K.C."/>
            <person name="Tang K."/>
        </authorList>
    </citation>
    <scope>NUCLEOTIDE SEQUENCE [LARGE SCALE GENOMIC DNA]</scope>
    <source>
        <strain evidence="5">cv. Huhao1</strain>
        <tissue evidence="4">Leaf</tissue>
    </source>
</reference>
<dbReference type="InterPro" id="IPR036404">
    <property type="entry name" value="Jacalin-like_lectin_dom_sf"/>
</dbReference>
<evidence type="ECO:0000256" key="1">
    <source>
        <dbReference type="ARBA" id="ARBA00006568"/>
    </source>
</evidence>
<dbReference type="STRING" id="35608.A0A2U1NLV5"/>
<dbReference type="PROSITE" id="PS51752">
    <property type="entry name" value="JACALIN_LECTIN"/>
    <property type="match status" value="1"/>
</dbReference>
<dbReference type="Pfam" id="PF01419">
    <property type="entry name" value="Jacalin"/>
    <property type="match status" value="1"/>
</dbReference>
<dbReference type="CDD" id="cd09612">
    <property type="entry name" value="Jacalin"/>
    <property type="match status" value="1"/>
</dbReference>
<feature type="domain" description="Jacalin-type lectin" evidence="3">
    <location>
        <begin position="7"/>
        <end position="147"/>
    </location>
</feature>
<sequence length="148" mass="16176">MFVQKKILLVGPWGGSEGENWSFKAEGKITKIFINHGECIDAIGFASQEDDSNVLHSQRFGDSGGDYAEVHIDIDVEELNCISGTTGWFDSKLVVTSLAFSTDVNKFGPFGRENGTHFSLPISKASFAGFYGRSSDYLHAIGVYLKPT</sequence>
<comment type="similarity">
    <text evidence="1">Belongs to the jacalin lectin family.</text>
</comment>
<dbReference type="AlphaFoldDB" id="A0A2U1NLV5"/>
<accession>A0A2U1NLV5</accession>
<protein>
    <submittedName>
        <fullName evidence="4">Jacalin-like lectin domain-containing protein</fullName>
    </submittedName>
</protein>
<organism evidence="4 5">
    <name type="scientific">Artemisia annua</name>
    <name type="common">Sweet wormwood</name>
    <dbReference type="NCBI Taxonomy" id="35608"/>
    <lineage>
        <taxon>Eukaryota</taxon>
        <taxon>Viridiplantae</taxon>
        <taxon>Streptophyta</taxon>
        <taxon>Embryophyta</taxon>
        <taxon>Tracheophyta</taxon>
        <taxon>Spermatophyta</taxon>
        <taxon>Magnoliopsida</taxon>
        <taxon>eudicotyledons</taxon>
        <taxon>Gunneridae</taxon>
        <taxon>Pentapetalae</taxon>
        <taxon>asterids</taxon>
        <taxon>campanulids</taxon>
        <taxon>Asterales</taxon>
        <taxon>Asteraceae</taxon>
        <taxon>Asteroideae</taxon>
        <taxon>Anthemideae</taxon>
        <taxon>Artemisiinae</taxon>
        <taxon>Artemisia</taxon>
    </lineage>
</organism>
<dbReference type="OrthoDB" id="581739at2759"/>